<evidence type="ECO:0000256" key="3">
    <source>
        <dbReference type="ARBA" id="ARBA00023277"/>
    </source>
</evidence>
<evidence type="ECO:0000256" key="5">
    <source>
        <dbReference type="SAM" id="MobiDB-lite"/>
    </source>
</evidence>
<comment type="catalytic activity">
    <reaction evidence="4">
        <text>alpha-D-galactosyl-(1-&gt;3)-1D-myo-inositol + sucrose = raffinose + myo-inositol</text>
        <dbReference type="Rhea" id="RHEA:20161"/>
        <dbReference type="ChEBI" id="CHEBI:16634"/>
        <dbReference type="ChEBI" id="CHEBI:17268"/>
        <dbReference type="ChEBI" id="CHEBI:17505"/>
        <dbReference type="ChEBI" id="CHEBI:17992"/>
        <dbReference type="EC" id="2.4.1.82"/>
    </reaction>
</comment>
<dbReference type="PANTHER" id="PTHR31268">
    <property type="match status" value="1"/>
</dbReference>
<dbReference type="GO" id="GO:0047274">
    <property type="term" value="F:galactinol-sucrose galactosyltransferase activity"/>
    <property type="evidence" value="ECO:0007669"/>
    <property type="project" value="UniProtKB-EC"/>
</dbReference>
<dbReference type="AlphaFoldDB" id="A0A2I1CWS3"/>
<comment type="caution">
    <text evidence="6">The sequence shown here is derived from an EMBL/GenBank/DDBJ whole genome shotgun (WGS) entry which is preliminary data.</text>
</comment>
<dbReference type="PANTHER" id="PTHR31268:SF32">
    <property type="entry name" value="GALACTINOL--SUCROSE GALACTOSYLTRANSFERASE 2-RELATED"/>
    <property type="match status" value="1"/>
</dbReference>
<comment type="catalytic activity">
    <reaction evidence="1">
        <text>Hydrolysis of terminal, non-reducing alpha-D-galactose residues in alpha-D-galactosides, including galactose oligosaccharides, galactomannans and galactolipids.</text>
        <dbReference type="EC" id="3.2.1.22"/>
    </reaction>
</comment>
<accession>A0A2I1CWS3</accession>
<comment type="similarity">
    <text evidence="2">Belongs to the glycosyl hydrolases 36 family.</text>
</comment>
<organism evidence="6 7">
    <name type="scientific">Aspergillus campestris (strain IBT 28561)</name>
    <dbReference type="NCBI Taxonomy" id="1392248"/>
    <lineage>
        <taxon>Eukaryota</taxon>
        <taxon>Fungi</taxon>
        <taxon>Dikarya</taxon>
        <taxon>Ascomycota</taxon>
        <taxon>Pezizomycotina</taxon>
        <taxon>Eurotiomycetes</taxon>
        <taxon>Eurotiomycetidae</taxon>
        <taxon>Eurotiales</taxon>
        <taxon>Aspergillaceae</taxon>
        <taxon>Aspergillus</taxon>
        <taxon>Aspergillus subgen. Circumdati</taxon>
    </lineage>
</organism>
<evidence type="ECO:0000256" key="2">
    <source>
        <dbReference type="ARBA" id="ARBA00007240"/>
    </source>
</evidence>
<dbReference type="InterPro" id="IPR013785">
    <property type="entry name" value="Aldolase_TIM"/>
</dbReference>
<evidence type="ECO:0000313" key="7">
    <source>
        <dbReference type="Proteomes" id="UP000234254"/>
    </source>
</evidence>
<feature type="region of interest" description="Disordered" evidence="5">
    <location>
        <begin position="1"/>
        <end position="24"/>
    </location>
</feature>
<gene>
    <name evidence="6" type="ORF">P168DRAFT_329047</name>
</gene>
<dbReference type="RefSeq" id="XP_024690670.1">
    <property type="nucleotide sequence ID" value="XM_024841417.1"/>
</dbReference>
<dbReference type="VEuPathDB" id="FungiDB:P168DRAFT_329047"/>
<evidence type="ECO:0000256" key="4">
    <source>
        <dbReference type="ARBA" id="ARBA00049426"/>
    </source>
</evidence>
<reference evidence="6" key="1">
    <citation type="submission" date="2016-12" db="EMBL/GenBank/DDBJ databases">
        <title>The genomes of Aspergillus section Nigri reveals drivers in fungal speciation.</title>
        <authorList>
            <consortium name="DOE Joint Genome Institute"/>
            <person name="Vesth T.C."/>
            <person name="Nybo J."/>
            <person name="Theobald S."/>
            <person name="Brandl J."/>
            <person name="Frisvad J.C."/>
            <person name="Nielsen K.F."/>
            <person name="Lyhne E.K."/>
            <person name="Kogle M.E."/>
            <person name="Kuo A."/>
            <person name="Riley R."/>
            <person name="Clum A."/>
            <person name="Nolan M."/>
            <person name="Lipzen A."/>
            <person name="Salamov A."/>
            <person name="Henrissat B."/>
            <person name="Wiebenga A."/>
            <person name="De vries R.P."/>
            <person name="Grigoriev I.V."/>
            <person name="Mortensen U.H."/>
            <person name="Andersen M.R."/>
            <person name="Baker S.E."/>
        </authorList>
    </citation>
    <scope>NUCLEOTIDE SEQUENCE</scope>
    <source>
        <strain evidence="6">IBT 28561</strain>
    </source>
</reference>
<dbReference type="SUPFAM" id="SSF51445">
    <property type="entry name" value="(Trans)glycosidases"/>
    <property type="match status" value="1"/>
</dbReference>
<dbReference type="InterPro" id="IPR008811">
    <property type="entry name" value="Glycosyl_hydrolases_36"/>
</dbReference>
<keyword evidence="7" id="KW-1185">Reference proteome</keyword>
<sequence length="934" mass="103913">MQAKAGKTTSLPITGPGPNSTPSRIHFASPAQMGLFSRVTCYPPLGQVTCVKRPYRTLGRKDDDVLRFTVVIESSNTFPEQNWEAQIWHNVAGSDWGALPLEKCSSSIAPLMNGDEGSYSNYRYVFAGQIGLLQNGGTAQFTVRFRACPDADWEWVNEKYHVADGELVFGAEESQFDLMSGLPDREDLARYFESLSSEIRVEPRQSESPGSRLWCLSGKADPAEGSHSRMTNISLGIPSSINRYFALVRSWTPWLAPRHGKEKLKLNEDALFCSFLRLDGVHVVLLPVSGVNNVTTLLKSGDLGEVLVKAQSDNTDASDFQVLASVADEFDIAMSAVIYEARKLTRPYSADGPADRVPTPVSPPGDDEVLVEKDPHAQWLSEWYDGLTYCTWNGIGQDLTEDKILNALDTLKAEEINIASLIIDDNWQTLDGEGESQFKRRWKQFEGNPNAFPQGLKKTIDTIRCVHPKIEHIAVWHALLGYWGGISPDGDIARKYKTKEVSIENPAAGGPLAQAFEKGSLLAVHPDDVQKFYDDFFRYLTSVGVDSVKTDAQFFLDLLQDPEDRRNFLNAYQDAWSISSLKHFSSRVISSMSMFPHAIFHSQLPTNKPSILLRNSDDFFPDISDSHPWHVFCNAHNALLTRFLNVIPDWDMFQTSHPYASFHAAARCVSGGPICITDVPGRHNRSLINEITMPTVDARTVTLRPNLAGRTLDMYHDFNERHILRVGSYTGWARTGSGIMGLFNVSDVSSSAIVPLMDFPGIHEGYTGQYIVRAHTSGKITQPMQPTEHESLVSVQLEPKSAEILTMYPLQSFKVRRGHGRETKVAILGLLGKMTGVAALGTSDIEVETNGRLRFEVRLKGLGQLGIYFSDLRDWDIDDHIMVMILGEPLPRKTVWKQGGNEATVLMIDVLTAWKDLGLSPGWSNDVLVQVFVG</sequence>
<dbReference type="GeneID" id="36548941"/>
<protein>
    <submittedName>
        <fullName evidence="6">Raffinose synthase protein Sip1</fullName>
    </submittedName>
</protein>
<dbReference type="OrthoDB" id="4664297at2759"/>
<dbReference type="Gene3D" id="3.20.20.70">
    <property type="entry name" value="Aldolase class I"/>
    <property type="match status" value="1"/>
</dbReference>
<dbReference type="GO" id="GO:0004557">
    <property type="term" value="F:alpha-galactosidase activity"/>
    <property type="evidence" value="ECO:0007669"/>
    <property type="project" value="UniProtKB-EC"/>
</dbReference>
<dbReference type="FunFam" id="3.20.20.70:FF:000222">
    <property type="entry name" value="Raffinose synthase Sip1 protein"/>
    <property type="match status" value="1"/>
</dbReference>
<dbReference type="InterPro" id="IPR017853">
    <property type="entry name" value="GH"/>
</dbReference>
<dbReference type="Pfam" id="PF05691">
    <property type="entry name" value="Raffinose_syn"/>
    <property type="match status" value="1"/>
</dbReference>
<keyword evidence="3" id="KW-0119">Carbohydrate metabolism</keyword>
<proteinExistence type="inferred from homology"/>
<dbReference type="Proteomes" id="UP000234254">
    <property type="component" value="Unassembled WGS sequence"/>
</dbReference>
<evidence type="ECO:0000313" key="6">
    <source>
        <dbReference type="EMBL" id="PKY02076.1"/>
    </source>
</evidence>
<dbReference type="EMBL" id="MSFM01000010">
    <property type="protein sequence ID" value="PKY02076.1"/>
    <property type="molecule type" value="Genomic_DNA"/>
</dbReference>
<feature type="compositionally biased region" description="Polar residues" evidence="5">
    <location>
        <begin position="7"/>
        <end position="23"/>
    </location>
</feature>
<evidence type="ECO:0000256" key="1">
    <source>
        <dbReference type="ARBA" id="ARBA00001255"/>
    </source>
</evidence>
<name>A0A2I1CWS3_ASPC2</name>